<dbReference type="InterPro" id="IPR000415">
    <property type="entry name" value="Nitroreductase-like"/>
</dbReference>
<dbReference type="InterPro" id="IPR029479">
    <property type="entry name" value="Nitroreductase"/>
</dbReference>
<dbReference type="PANTHER" id="PTHR23026:SF123">
    <property type="entry name" value="NAD(P)H NITROREDUCTASE RV3131-RELATED"/>
    <property type="match status" value="1"/>
</dbReference>
<dbReference type="SUPFAM" id="SSF55469">
    <property type="entry name" value="FMN-dependent nitroreductase-like"/>
    <property type="match status" value="1"/>
</dbReference>
<dbReference type="Pfam" id="PF00881">
    <property type="entry name" value="Nitroreductase"/>
    <property type="match status" value="1"/>
</dbReference>
<accession>A0A502EJF9</accession>
<dbReference type="PANTHER" id="PTHR23026">
    <property type="entry name" value="NADPH NITROREDUCTASE"/>
    <property type="match status" value="1"/>
</dbReference>
<evidence type="ECO:0000313" key="3">
    <source>
        <dbReference type="Proteomes" id="UP000320095"/>
    </source>
</evidence>
<proteinExistence type="predicted"/>
<dbReference type="EMBL" id="RCZG01000001">
    <property type="protein sequence ID" value="TPG36461.1"/>
    <property type="molecule type" value="Genomic_DNA"/>
</dbReference>
<dbReference type="Proteomes" id="UP000320095">
    <property type="component" value="Unassembled WGS sequence"/>
</dbReference>
<dbReference type="GO" id="GO:0016491">
    <property type="term" value="F:oxidoreductase activity"/>
    <property type="evidence" value="ECO:0007669"/>
    <property type="project" value="InterPro"/>
</dbReference>
<gene>
    <name evidence="2" type="ORF">EAH80_00320</name>
</gene>
<organism evidence="2 3">
    <name type="scientific">Mycolicibacterium hodleri</name>
    <dbReference type="NCBI Taxonomy" id="49897"/>
    <lineage>
        <taxon>Bacteria</taxon>
        <taxon>Bacillati</taxon>
        <taxon>Actinomycetota</taxon>
        <taxon>Actinomycetes</taxon>
        <taxon>Mycobacteriales</taxon>
        <taxon>Mycobacteriaceae</taxon>
        <taxon>Mycolicibacterium</taxon>
    </lineage>
</organism>
<keyword evidence="3" id="KW-1185">Reference proteome</keyword>
<dbReference type="RefSeq" id="WP_140687070.1">
    <property type="nucleotide sequence ID" value="NZ_RCZG01000001.1"/>
</dbReference>
<name>A0A502EJF9_9MYCO</name>
<dbReference type="InterPro" id="IPR050627">
    <property type="entry name" value="Nitroreductase/BluB"/>
</dbReference>
<dbReference type="Gene3D" id="3.40.109.10">
    <property type="entry name" value="NADH Oxidase"/>
    <property type="match status" value="1"/>
</dbReference>
<comment type="caution">
    <text evidence="2">The sequence shown here is derived from an EMBL/GenBank/DDBJ whole genome shotgun (WGS) entry which is preliminary data.</text>
</comment>
<evidence type="ECO:0000313" key="2">
    <source>
        <dbReference type="EMBL" id="TPG36461.1"/>
    </source>
</evidence>
<evidence type="ECO:0000259" key="1">
    <source>
        <dbReference type="Pfam" id="PF00881"/>
    </source>
</evidence>
<sequence>MGDLFGVIGAQRACRRFDPDGEVSDEDLGRMLEAAVHAPSAENTQPWAFVVVRDAEARAELAAWWTEMWNAGGKDLVRQTLEKSLVDDLEHGFARGGLAAATVVVVVCADTEKVHDVYLAASIYPAVQNLLLAAGDLGYGSLLTTGLTLFGVDGVRQRLALPDTMTPMAAVYIGRPARALAKPRRNPAASVTYREQFGTPWRT</sequence>
<protein>
    <submittedName>
        <fullName evidence="2">Nitroreductase family protein</fullName>
    </submittedName>
</protein>
<dbReference type="CDD" id="cd02062">
    <property type="entry name" value="Nitro_FMN_reductase"/>
    <property type="match status" value="1"/>
</dbReference>
<reference evidence="2 3" key="1">
    <citation type="journal article" date="2019" name="Environ. Microbiol.">
        <title>Species interactions and distinct microbial communities in high Arctic permafrost affected cryosols are associated with the CH4 and CO2 gas fluxes.</title>
        <authorList>
            <person name="Altshuler I."/>
            <person name="Hamel J."/>
            <person name="Turney S."/>
            <person name="Magnuson E."/>
            <person name="Levesque R."/>
            <person name="Greer C."/>
            <person name="Whyte L.G."/>
        </authorList>
    </citation>
    <scope>NUCLEOTIDE SEQUENCE [LARGE SCALE GENOMIC DNA]</scope>
    <source>
        <strain evidence="2 3">S5.20</strain>
    </source>
</reference>
<dbReference type="AlphaFoldDB" id="A0A502EJF9"/>
<dbReference type="OrthoDB" id="9798230at2"/>
<feature type="domain" description="Nitroreductase" evidence="1">
    <location>
        <begin position="11"/>
        <end position="175"/>
    </location>
</feature>